<dbReference type="SUPFAM" id="SSF47413">
    <property type="entry name" value="lambda repressor-like DNA-binding domains"/>
    <property type="match status" value="1"/>
</dbReference>
<sequence>MMIASDNPRNSSGDEKIPAAQNARMVKVSSKPSVNHLRAWREFNRMSQEELGKKVGTAGNVIGLLESGERGLSDKWLRRLAPALGTTPGFLLDHDPEDIDRDLLEAVRDISATDKQRVLQILQTFRKAG</sequence>
<dbReference type="SMART" id="SM00530">
    <property type="entry name" value="HTH_XRE"/>
    <property type="match status" value="1"/>
</dbReference>
<evidence type="ECO:0000259" key="2">
    <source>
        <dbReference type="PROSITE" id="PS50943"/>
    </source>
</evidence>
<dbReference type="Pfam" id="PF13560">
    <property type="entry name" value="HTH_31"/>
    <property type="match status" value="1"/>
</dbReference>
<feature type="domain" description="HTH cro/C1-type" evidence="2">
    <location>
        <begin position="37"/>
        <end position="91"/>
    </location>
</feature>
<gene>
    <name evidence="3" type="ORF">MM415B04950_0012</name>
</gene>
<dbReference type="InterPro" id="IPR010982">
    <property type="entry name" value="Lambda_DNA-bd_dom_sf"/>
</dbReference>
<dbReference type="PROSITE" id="PS50943">
    <property type="entry name" value="HTH_CROC1"/>
    <property type="match status" value="1"/>
</dbReference>
<organism evidence="3">
    <name type="scientific">viral metagenome</name>
    <dbReference type="NCBI Taxonomy" id="1070528"/>
    <lineage>
        <taxon>unclassified sequences</taxon>
        <taxon>metagenomes</taxon>
        <taxon>organismal metagenomes</taxon>
    </lineage>
</organism>
<name>A0A6M3LL02_9ZZZZ</name>
<dbReference type="CDD" id="cd00093">
    <property type="entry name" value="HTH_XRE"/>
    <property type="match status" value="1"/>
</dbReference>
<dbReference type="EMBL" id="MT143367">
    <property type="protein sequence ID" value="QJA96067.1"/>
    <property type="molecule type" value="Genomic_DNA"/>
</dbReference>
<dbReference type="AlphaFoldDB" id="A0A6M3LL02"/>
<proteinExistence type="predicted"/>
<dbReference type="GO" id="GO:0003677">
    <property type="term" value="F:DNA binding"/>
    <property type="evidence" value="ECO:0007669"/>
    <property type="project" value="InterPro"/>
</dbReference>
<dbReference type="Gene3D" id="1.10.260.40">
    <property type="entry name" value="lambda repressor-like DNA-binding domains"/>
    <property type="match status" value="1"/>
</dbReference>
<accession>A0A6M3LL02</accession>
<feature type="region of interest" description="Disordered" evidence="1">
    <location>
        <begin position="1"/>
        <end position="28"/>
    </location>
</feature>
<evidence type="ECO:0000256" key="1">
    <source>
        <dbReference type="SAM" id="MobiDB-lite"/>
    </source>
</evidence>
<protein>
    <submittedName>
        <fullName evidence="3">Putative DNA binding, helix-turn-helix domain containing protein</fullName>
    </submittedName>
</protein>
<reference evidence="3" key="1">
    <citation type="submission" date="2020-03" db="EMBL/GenBank/DDBJ databases">
        <title>The deep terrestrial virosphere.</title>
        <authorList>
            <person name="Holmfeldt K."/>
            <person name="Nilsson E."/>
            <person name="Simone D."/>
            <person name="Lopez-Fernandez M."/>
            <person name="Wu X."/>
            <person name="de Brujin I."/>
            <person name="Lundin D."/>
            <person name="Andersson A."/>
            <person name="Bertilsson S."/>
            <person name="Dopson M."/>
        </authorList>
    </citation>
    <scope>NUCLEOTIDE SEQUENCE</scope>
    <source>
        <strain evidence="3">MM415B04950</strain>
    </source>
</reference>
<evidence type="ECO:0000313" key="3">
    <source>
        <dbReference type="EMBL" id="QJA96067.1"/>
    </source>
</evidence>
<dbReference type="InterPro" id="IPR001387">
    <property type="entry name" value="Cro/C1-type_HTH"/>
</dbReference>